<dbReference type="InterPro" id="IPR036388">
    <property type="entry name" value="WH-like_DNA-bd_sf"/>
</dbReference>
<dbReference type="RefSeq" id="WP_380121443.1">
    <property type="nucleotide sequence ID" value="NZ_JBHSIU010000046.1"/>
</dbReference>
<sequence>MRYRLLGPLAVDVAGRPVEIAAARDRVLLAMLLLQPNRVVTVARLVDAVWGDQAPATARAQLHTCVSRLRRLLPDTIRTDTAGYRAAVADDELDTLTFAALVTAGRAAAAGGDLRGARAQLRTALDLWRGPALAGVDSPAAQAHAVALEERRDAALEDCVDVELRLGLHAELIGQLTALVEQHPLRERLTGQLMTALTRAGRTADALAVYRRLRDALDDELGLPPGEQLQRLHHDLLQPPAEPPAAASPPAGAARPWTLPRDVADYSGRDDLIADLINPDDDLDSDSDEDLGGVPAVLSIDGMAGVGKTSLAVHVAHRVAGRYPDGRLFLDLRAHSDQPPLPPHDALGVLLAHLGVPPARVPADPDDRVARWRSELAGRRVLLVLDNAADAAQVLPLLPGSSACLVIITSRRRIAGLDGVRPVSLDVLSAVESRRLITAVVGARAAADPAATAEVARLCGHLPLALRLAAARLAHRPSWSVADLADRLRRAHPAAVDLAVDGRSPQAAFELSYRQLPPAAQRLFRLLGVHPAGELSMRVVAALADLPAGDTDALLAQLVDAHLLNEPVAGRFRLHDLLREYATHLAGTDPEHDPATRRMLDYYLQATAAATRVWESNRDRDPVDFTDVGPHVPTFTDMIDTRRWLDLELANVVAAAHLADRLGWHRHTVLLPRALWGYLFRNSMNDVSLDLHRRALAAAEALHDADLIAMTHNYLASAHARGGDLTSAAAHLARLVAHPTWGVRARSNLAYVYFNVGRFDEALHLLERSLIGDGGDGWHVSVQWGALAGMLRAVGRVHESTLVAQRIIGHGRAAGLTWPAALGAVELGASRARLGRHRQAVLLLSWARRQLGGDVGPAAELEARCYLGASLVALAATDASTERGLDLLRTAYEDGQQLDPTVACQAGNTYGEALAALGRPAEGKLVHAQVLDRAMRIGHRYEQARAYHGLGVCTDDPRLARKRLRTALELFEAMGTPERHTVRARLKNLERLGDQ</sequence>
<feature type="region of interest" description="Disordered" evidence="6">
    <location>
        <begin position="238"/>
        <end position="258"/>
    </location>
</feature>
<comment type="similarity">
    <text evidence="1">Belongs to the AfsR/DnrI/RedD regulatory family.</text>
</comment>
<feature type="domain" description="OmpR/PhoB-type" evidence="7">
    <location>
        <begin position="1"/>
        <end position="88"/>
    </location>
</feature>
<evidence type="ECO:0000313" key="9">
    <source>
        <dbReference type="Proteomes" id="UP001595912"/>
    </source>
</evidence>
<feature type="DNA-binding region" description="OmpR/PhoB-type" evidence="5">
    <location>
        <begin position="1"/>
        <end position="88"/>
    </location>
</feature>
<dbReference type="InterPro" id="IPR051677">
    <property type="entry name" value="AfsR-DnrI-RedD_regulator"/>
</dbReference>
<name>A0ABV9W5Q2_9ACTN</name>
<evidence type="ECO:0000259" key="7">
    <source>
        <dbReference type="PROSITE" id="PS51755"/>
    </source>
</evidence>
<gene>
    <name evidence="8" type="ORF">ACFPIJ_34385</name>
</gene>
<dbReference type="PANTHER" id="PTHR35807">
    <property type="entry name" value="TRANSCRIPTIONAL REGULATOR REDD-RELATED"/>
    <property type="match status" value="1"/>
</dbReference>
<evidence type="ECO:0000256" key="4">
    <source>
        <dbReference type="ARBA" id="ARBA00023163"/>
    </source>
</evidence>
<dbReference type="InterPro" id="IPR011990">
    <property type="entry name" value="TPR-like_helical_dom_sf"/>
</dbReference>
<comment type="caution">
    <text evidence="8">The sequence shown here is derived from an EMBL/GenBank/DDBJ whole genome shotgun (WGS) entry which is preliminary data.</text>
</comment>
<dbReference type="PRINTS" id="PR00364">
    <property type="entry name" value="DISEASERSIST"/>
</dbReference>
<keyword evidence="4" id="KW-0804">Transcription</keyword>
<dbReference type="Gene3D" id="3.40.50.300">
    <property type="entry name" value="P-loop containing nucleotide triphosphate hydrolases"/>
    <property type="match status" value="1"/>
</dbReference>
<evidence type="ECO:0000256" key="1">
    <source>
        <dbReference type="ARBA" id="ARBA00005820"/>
    </source>
</evidence>
<dbReference type="SMART" id="SM00862">
    <property type="entry name" value="Trans_reg_C"/>
    <property type="match status" value="1"/>
</dbReference>
<dbReference type="InterPro" id="IPR016032">
    <property type="entry name" value="Sig_transdc_resp-reg_C-effctor"/>
</dbReference>
<proteinExistence type="inferred from homology"/>
<dbReference type="InterPro" id="IPR001867">
    <property type="entry name" value="OmpR/PhoB-type_DNA-bd"/>
</dbReference>
<dbReference type="Proteomes" id="UP001595912">
    <property type="component" value="Unassembled WGS sequence"/>
</dbReference>
<dbReference type="SMART" id="SM01043">
    <property type="entry name" value="BTAD"/>
    <property type="match status" value="1"/>
</dbReference>
<dbReference type="CDD" id="cd15831">
    <property type="entry name" value="BTAD"/>
    <property type="match status" value="1"/>
</dbReference>
<dbReference type="InterPro" id="IPR005158">
    <property type="entry name" value="BTAD"/>
</dbReference>
<dbReference type="EMBL" id="JBHSIU010000046">
    <property type="protein sequence ID" value="MFC5002905.1"/>
    <property type="molecule type" value="Genomic_DNA"/>
</dbReference>
<dbReference type="Pfam" id="PF00486">
    <property type="entry name" value="Trans_reg_C"/>
    <property type="match status" value="1"/>
</dbReference>
<dbReference type="Pfam" id="PF03704">
    <property type="entry name" value="BTAD"/>
    <property type="match status" value="1"/>
</dbReference>
<keyword evidence="3 5" id="KW-0238">DNA-binding</keyword>
<evidence type="ECO:0000256" key="2">
    <source>
        <dbReference type="ARBA" id="ARBA00023015"/>
    </source>
</evidence>
<evidence type="ECO:0000256" key="3">
    <source>
        <dbReference type="ARBA" id="ARBA00023125"/>
    </source>
</evidence>
<dbReference type="SUPFAM" id="SSF48452">
    <property type="entry name" value="TPR-like"/>
    <property type="match status" value="2"/>
</dbReference>
<dbReference type="InterPro" id="IPR027417">
    <property type="entry name" value="P-loop_NTPase"/>
</dbReference>
<protein>
    <submittedName>
        <fullName evidence="8">BTAD domain-containing putative transcriptional regulator</fullName>
    </submittedName>
</protein>
<evidence type="ECO:0000256" key="5">
    <source>
        <dbReference type="PROSITE-ProRule" id="PRU01091"/>
    </source>
</evidence>
<organism evidence="8 9">
    <name type="scientific">Dactylosporangium cerinum</name>
    <dbReference type="NCBI Taxonomy" id="1434730"/>
    <lineage>
        <taxon>Bacteria</taxon>
        <taxon>Bacillati</taxon>
        <taxon>Actinomycetota</taxon>
        <taxon>Actinomycetes</taxon>
        <taxon>Micromonosporales</taxon>
        <taxon>Micromonosporaceae</taxon>
        <taxon>Dactylosporangium</taxon>
    </lineage>
</organism>
<evidence type="ECO:0000313" key="8">
    <source>
        <dbReference type="EMBL" id="MFC5002905.1"/>
    </source>
</evidence>
<dbReference type="Gene3D" id="1.25.40.10">
    <property type="entry name" value="Tetratricopeptide repeat domain"/>
    <property type="match status" value="3"/>
</dbReference>
<keyword evidence="9" id="KW-1185">Reference proteome</keyword>
<dbReference type="SUPFAM" id="SSF46894">
    <property type="entry name" value="C-terminal effector domain of the bipartite response regulators"/>
    <property type="match status" value="1"/>
</dbReference>
<accession>A0ABV9W5Q2</accession>
<dbReference type="SUPFAM" id="SSF52540">
    <property type="entry name" value="P-loop containing nucleoside triphosphate hydrolases"/>
    <property type="match status" value="1"/>
</dbReference>
<keyword evidence="2" id="KW-0805">Transcription regulation</keyword>
<dbReference type="PROSITE" id="PS51755">
    <property type="entry name" value="OMPR_PHOB"/>
    <property type="match status" value="1"/>
</dbReference>
<dbReference type="Gene3D" id="1.10.10.10">
    <property type="entry name" value="Winged helix-like DNA-binding domain superfamily/Winged helix DNA-binding domain"/>
    <property type="match status" value="2"/>
</dbReference>
<reference evidence="9" key="1">
    <citation type="journal article" date="2019" name="Int. J. Syst. Evol. Microbiol.">
        <title>The Global Catalogue of Microorganisms (GCM) 10K type strain sequencing project: providing services to taxonomists for standard genome sequencing and annotation.</title>
        <authorList>
            <consortium name="The Broad Institute Genomics Platform"/>
            <consortium name="The Broad Institute Genome Sequencing Center for Infectious Disease"/>
            <person name="Wu L."/>
            <person name="Ma J."/>
        </authorList>
    </citation>
    <scope>NUCLEOTIDE SEQUENCE [LARGE SCALE GENOMIC DNA]</scope>
    <source>
        <strain evidence="9">CGMCC 4.7152</strain>
    </source>
</reference>
<dbReference type="PANTHER" id="PTHR35807:SF1">
    <property type="entry name" value="TRANSCRIPTIONAL REGULATOR REDD"/>
    <property type="match status" value="1"/>
</dbReference>
<evidence type="ECO:0000256" key="6">
    <source>
        <dbReference type="SAM" id="MobiDB-lite"/>
    </source>
</evidence>